<evidence type="ECO:0000256" key="1">
    <source>
        <dbReference type="ARBA" id="ARBA00004370"/>
    </source>
</evidence>
<keyword evidence="3" id="KW-1133">Transmembrane helix</keyword>
<organism evidence="4 5">
    <name type="scientific">Juglans regia</name>
    <name type="common">English walnut</name>
    <dbReference type="NCBI Taxonomy" id="51240"/>
    <lineage>
        <taxon>Eukaryota</taxon>
        <taxon>Viridiplantae</taxon>
        <taxon>Streptophyta</taxon>
        <taxon>Embryophyta</taxon>
        <taxon>Tracheophyta</taxon>
        <taxon>Spermatophyta</taxon>
        <taxon>Magnoliopsida</taxon>
        <taxon>eudicotyledons</taxon>
        <taxon>Gunneridae</taxon>
        <taxon>Pentapetalae</taxon>
        <taxon>rosids</taxon>
        <taxon>fabids</taxon>
        <taxon>Fagales</taxon>
        <taxon>Juglandaceae</taxon>
        <taxon>Juglans</taxon>
    </lineage>
</organism>
<gene>
    <name evidence="5" type="primary">LOC108987104</name>
</gene>
<dbReference type="PANTHER" id="PTHR31234:SF66">
    <property type="entry name" value="LATE EMBRYOGENESIS ABUNDANT PROTEIN"/>
    <property type="match status" value="1"/>
</dbReference>
<dbReference type="GeneID" id="108987104"/>
<keyword evidence="2 3" id="KW-0472">Membrane</keyword>
<evidence type="ECO:0000313" key="4">
    <source>
        <dbReference type="Proteomes" id="UP000235220"/>
    </source>
</evidence>
<accession>A0A2I4E7X8</accession>
<keyword evidence="3" id="KW-0812">Transmembrane</keyword>
<dbReference type="InParanoid" id="A0A2I4E7X8"/>
<dbReference type="GO" id="GO:0016020">
    <property type="term" value="C:membrane"/>
    <property type="evidence" value="ECO:0007669"/>
    <property type="project" value="UniProtKB-SubCell"/>
</dbReference>
<feature type="transmembrane region" description="Helical" evidence="3">
    <location>
        <begin position="15"/>
        <end position="44"/>
    </location>
</feature>
<name>A0A2I4E7X8_JUGRE</name>
<dbReference type="FunCoup" id="A0A2I4E7X8">
    <property type="interactions" value="135"/>
</dbReference>
<dbReference type="InterPro" id="IPR044839">
    <property type="entry name" value="NDR1-like"/>
</dbReference>
<dbReference type="KEGG" id="jre:108987104"/>
<evidence type="ECO:0000256" key="2">
    <source>
        <dbReference type="ARBA" id="ARBA00023136"/>
    </source>
</evidence>
<protein>
    <submittedName>
        <fullName evidence="5">Uncharacterized protein LOC108987104</fullName>
    </submittedName>
</protein>
<dbReference type="AlphaFoldDB" id="A0A2I4E7X8"/>
<dbReference type="RefSeq" id="XP_018815507.2">
    <property type="nucleotide sequence ID" value="XM_018959962.2"/>
</dbReference>
<dbReference type="OrthoDB" id="1875580at2759"/>
<dbReference type="PANTHER" id="PTHR31234">
    <property type="entry name" value="LATE EMBRYOGENESIS ABUNDANT (LEA) HYDROXYPROLINE-RICH GLYCOPROTEIN FAMILY"/>
    <property type="match status" value="1"/>
</dbReference>
<keyword evidence="4" id="KW-1185">Reference proteome</keyword>
<dbReference type="GO" id="GO:0098542">
    <property type="term" value="P:defense response to other organism"/>
    <property type="evidence" value="ECO:0007669"/>
    <property type="project" value="InterPro"/>
</dbReference>
<dbReference type="STRING" id="51240.A0A2I4E7X8"/>
<evidence type="ECO:0000313" key="5">
    <source>
        <dbReference type="RefSeq" id="XP_018815507.2"/>
    </source>
</evidence>
<comment type="subcellular location">
    <subcellularLocation>
        <location evidence="1">Membrane</location>
    </subcellularLocation>
</comment>
<reference evidence="5" key="1">
    <citation type="submission" date="2025-08" db="UniProtKB">
        <authorList>
            <consortium name="RefSeq"/>
        </authorList>
    </citation>
    <scope>IDENTIFICATION</scope>
    <source>
        <tissue evidence="5">Leaves</tissue>
    </source>
</reference>
<proteinExistence type="predicted"/>
<dbReference type="Proteomes" id="UP000235220">
    <property type="component" value="Chromosome 16"/>
</dbReference>
<sequence length="224" mass="24275">MTKAAFPTQRHTNPLIWILAIFCAIISLAVIIAGIVVFAGYMIIHPRVPFISVTSASLDTLRYDQAGLLEIQMIIVIRAENDNTRAHSSFSHTSFMLSFQGLVLAKLVAGPFDVSKNSSTDFNYELPSSQIPLDPMQMEEVDSSLKKNEISFDLRGSSRAMWRVGPFRASGGGDTDAGPSFGGSSWCSNAHAAMLASLALTYQVSESTLFEVPSPHEGAVDVDE</sequence>
<evidence type="ECO:0000256" key="3">
    <source>
        <dbReference type="SAM" id="Phobius"/>
    </source>
</evidence>